<dbReference type="InterPro" id="IPR042095">
    <property type="entry name" value="SUMF_sf"/>
</dbReference>
<dbReference type="Proteomes" id="UP000663929">
    <property type="component" value="Chromosome"/>
</dbReference>
<dbReference type="PANTHER" id="PTHR23150:SF19">
    <property type="entry name" value="FORMYLGLYCINE-GENERATING ENZYME"/>
    <property type="match status" value="1"/>
</dbReference>
<dbReference type="GO" id="GO:0120147">
    <property type="term" value="F:formylglycine-generating oxidase activity"/>
    <property type="evidence" value="ECO:0007669"/>
    <property type="project" value="TreeGrafter"/>
</dbReference>
<name>A0A8A4TEP7_SULCO</name>
<keyword evidence="4" id="KW-1185">Reference proteome</keyword>
<sequence>MGSPEEEHCRGNYEAQRRVTLSQGFWMADTACTQALWSAVMAENPSHFKGEMLPVESVTFDRVTAFLEKWRDMCPEVPLRLPTEAEWEYACRANTQTPFCFGETISTDQVNFDGRYPYRSSDAKGAFREKTIPVKEVPPNGWGLYQMHGNVWEWCADWYGPYDEESMLDPTGPDSGHERVFRGGGWISDARYCRSASRIAYGPGFVWLDSGFRLVSGHGDLEEKAERPGEHPRSGGGQVAGTDTGQASRRARRQR</sequence>
<dbReference type="SUPFAM" id="SSF56436">
    <property type="entry name" value="C-type lectin-like"/>
    <property type="match status" value="1"/>
</dbReference>
<dbReference type="Gene3D" id="3.90.1580.10">
    <property type="entry name" value="paralog of FGE (formylglycine-generating enzyme)"/>
    <property type="match status" value="1"/>
</dbReference>
<proteinExistence type="predicted"/>
<dbReference type="AlphaFoldDB" id="A0A8A4TEP7"/>
<dbReference type="EMBL" id="CP071793">
    <property type="protein sequence ID" value="QTD48579.1"/>
    <property type="molecule type" value="Genomic_DNA"/>
</dbReference>
<accession>A0A8A4TEP7</accession>
<dbReference type="InterPro" id="IPR016187">
    <property type="entry name" value="CTDL_fold"/>
</dbReference>
<reference evidence="3" key="1">
    <citation type="submission" date="2021-03" db="EMBL/GenBank/DDBJ databases">
        <title>Acanthopleuribacteraceae sp. M133.</title>
        <authorList>
            <person name="Wang G."/>
        </authorList>
    </citation>
    <scope>NUCLEOTIDE SEQUENCE</scope>
    <source>
        <strain evidence="3">M133</strain>
    </source>
</reference>
<feature type="region of interest" description="Disordered" evidence="1">
    <location>
        <begin position="220"/>
        <end position="255"/>
    </location>
</feature>
<evidence type="ECO:0000313" key="3">
    <source>
        <dbReference type="EMBL" id="QTD48579.1"/>
    </source>
</evidence>
<dbReference type="KEGG" id="scor:J3U87_23610"/>
<dbReference type="InterPro" id="IPR005532">
    <property type="entry name" value="SUMF_dom"/>
</dbReference>
<evidence type="ECO:0000259" key="2">
    <source>
        <dbReference type="Pfam" id="PF03781"/>
    </source>
</evidence>
<gene>
    <name evidence="3" type="ORF">J3U87_23610</name>
</gene>
<feature type="compositionally biased region" description="Basic and acidic residues" evidence="1">
    <location>
        <begin position="220"/>
        <end position="233"/>
    </location>
</feature>
<dbReference type="PANTHER" id="PTHR23150">
    <property type="entry name" value="SULFATASE MODIFYING FACTOR 1, 2"/>
    <property type="match status" value="1"/>
</dbReference>
<evidence type="ECO:0000256" key="1">
    <source>
        <dbReference type="SAM" id="MobiDB-lite"/>
    </source>
</evidence>
<dbReference type="InterPro" id="IPR051043">
    <property type="entry name" value="Sulfatase_Mod_Factor_Kinase"/>
</dbReference>
<feature type="domain" description="Sulfatase-modifying factor enzyme-like" evidence="2">
    <location>
        <begin position="1"/>
        <end position="215"/>
    </location>
</feature>
<dbReference type="Pfam" id="PF03781">
    <property type="entry name" value="FGE-sulfatase"/>
    <property type="match status" value="1"/>
</dbReference>
<evidence type="ECO:0000313" key="4">
    <source>
        <dbReference type="Proteomes" id="UP000663929"/>
    </source>
</evidence>
<protein>
    <submittedName>
        <fullName evidence="3">Formylglycine-generating enzyme family protein</fullName>
    </submittedName>
</protein>
<organism evidence="3 4">
    <name type="scientific">Sulfidibacter corallicola</name>
    <dbReference type="NCBI Taxonomy" id="2818388"/>
    <lineage>
        <taxon>Bacteria</taxon>
        <taxon>Pseudomonadati</taxon>
        <taxon>Acidobacteriota</taxon>
        <taxon>Holophagae</taxon>
        <taxon>Acanthopleuribacterales</taxon>
        <taxon>Acanthopleuribacteraceae</taxon>
        <taxon>Sulfidibacter</taxon>
    </lineage>
</organism>